<keyword evidence="1" id="KW-1133">Transmembrane helix</keyword>
<feature type="transmembrane region" description="Helical" evidence="1">
    <location>
        <begin position="147"/>
        <end position="165"/>
    </location>
</feature>
<keyword evidence="2" id="KW-0732">Signal</keyword>
<evidence type="ECO:0000313" key="3">
    <source>
        <dbReference type="EMBL" id="MFC4821792.1"/>
    </source>
</evidence>
<dbReference type="Proteomes" id="UP001595886">
    <property type="component" value="Unassembled WGS sequence"/>
</dbReference>
<feature type="signal peptide" evidence="2">
    <location>
        <begin position="1"/>
        <end position="27"/>
    </location>
</feature>
<reference evidence="4" key="1">
    <citation type="journal article" date="2019" name="Int. J. Syst. Evol. Microbiol.">
        <title>The Global Catalogue of Microorganisms (GCM) 10K type strain sequencing project: providing services to taxonomists for standard genome sequencing and annotation.</title>
        <authorList>
            <consortium name="The Broad Institute Genomics Platform"/>
            <consortium name="The Broad Institute Genome Sequencing Center for Infectious Disease"/>
            <person name="Wu L."/>
            <person name="Ma J."/>
        </authorList>
    </citation>
    <scope>NUCLEOTIDE SEQUENCE [LARGE SCALE GENOMIC DNA]</scope>
    <source>
        <strain evidence="4">CCUG 30340</strain>
    </source>
</reference>
<keyword evidence="1" id="KW-0812">Transmembrane</keyword>
<comment type="caution">
    <text evidence="3">The sequence shown here is derived from an EMBL/GenBank/DDBJ whole genome shotgun (WGS) entry which is preliminary data.</text>
</comment>
<keyword evidence="4" id="KW-1185">Reference proteome</keyword>
<dbReference type="EMBL" id="JBHSHD010000010">
    <property type="protein sequence ID" value="MFC4821792.1"/>
    <property type="molecule type" value="Genomic_DNA"/>
</dbReference>
<evidence type="ECO:0008006" key="5">
    <source>
        <dbReference type="Google" id="ProtNLM"/>
    </source>
</evidence>
<accession>A0ABV9QXF6</accession>
<evidence type="ECO:0000256" key="1">
    <source>
        <dbReference type="SAM" id="Phobius"/>
    </source>
</evidence>
<sequence>MGNVLVRRIAIQFLLVCIVFFSHGAQAFFDPPWITPTNPIVGNVISVNIHGGICDFIVGREGFPQITQEGNAIRIVEYGNHYEPGSEFCIDGVGTVTDPIGALPPGDYVLTVDFVYEHPVFGPAFLNIGIVPFSVTAPPEPVSVPTFGPLGTAISSLGLMVFGMFRARLR</sequence>
<evidence type="ECO:0000256" key="2">
    <source>
        <dbReference type="SAM" id="SignalP"/>
    </source>
</evidence>
<evidence type="ECO:0000313" key="4">
    <source>
        <dbReference type="Proteomes" id="UP001595886"/>
    </source>
</evidence>
<keyword evidence="1" id="KW-0472">Membrane</keyword>
<name>A0ABV9QXF6_9GAMM</name>
<feature type="chain" id="PRO_5046910571" description="PEP-CTERM sorting domain-containing protein" evidence="2">
    <location>
        <begin position="28"/>
        <end position="170"/>
    </location>
</feature>
<organism evidence="3 4">
    <name type="scientific">Dokdonella ginsengisoli</name>
    <dbReference type="NCBI Taxonomy" id="363846"/>
    <lineage>
        <taxon>Bacteria</taxon>
        <taxon>Pseudomonadati</taxon>
        <taxon>Pseudomonadota</taxon>
        <taxon>Gammaproteobacteria</taxon>
        <taxon>Lysobacterales</taxon>
        <taxon>Rhodanobacteraceae</taxon>
        <taxon>Dokdonella</taxon>
    </lineage>
</organism>
<gene>
    <name evidence="3" type="ORF">ACFO6Q_15800</name>
</gene>
<protein>
    <recommendedName>
        <fullName evidence="5">PEP-CTERM sorting domain-containing protein</fullName>
    </recommendedName>
</protein>
<dbReference type="RefSeq" id="WP_380022061.1">
    <property type="nucleotide sequence ID" value="NZ_JBHSHD010000010.1"/>
</dbReference>
<proteinExistence type="predicted"/>